<dbReference type="PANTHER" id="PTHR24096:SF149">
    <property type="entry name" value="AMP-BINDING DOMAIN-CONTAINING PROTEIN-RELATED"/>
    <property type="match status" value="1"/>
</dbReference>
<organism evidence="6 7">
    <name type="scientific">Kiloniella litopenaei</name>
    <dbReference type="NCBI Taxonomy" id="1549748"/>
    <lineage>
        <taxon>Bacteria</taxon>
        <taxon>Pseudomonadati</taxon>
        <taxon>Pseudomonadota</taxon>
        <taxon>Alphaproteobacteria</taxon>
        <taxon>Rhodospirillales</taxon>
        <taxon>Kiloniellaceae</taxon>
        <taxon>Kiloniella</taxon>
    </lineage>
</organism>
<dbReference type="Gene3D" id="3.40.50.12780">
    <property type="entry name" value="N-terminal domain of ligase-like"/>
    <property type="match status" value="1"/>
</dbReference>
<evidence type="ECO:0000256" key="2">
    <source>
        <dbReference type="ARBA" id="ARBA00022598"/>
    </source>
</evidence>
<dbReference type="InterPro" id="IPR045851">
    <property type="entry name" value="AMP-bd_C_sf"/>
</dbReference>
<evidence type="ECO:0000259" key="5">
    <source>
        <dbReference type="Pfam" id="PF13193"/>
    </source>
</evidence>
<dbReference type="InterPro" id="IPR042099">
    <property type="entry name" value="ANL_N_sf"/>
</dbReference>
<dbReference type="InterPro" id="IPR000873">
    <property type="entry name" value="AMP-dep_synth/lig_dom"/>
</dbReference>
<dbReference type="InterPro" id="IPR025110">
    <property type="entry name" value="AMP-bd_C"/>
</dbReference>
<dbReference type="InterPro" id="IPR020845">
    <property type="entry name" value="AMP-binding_CS"/>
</dbReference>
<feature type="transmembrane region" description="Helical" evidence="3">
    <location>
        <begin position="261"/>
        <end position="284"/>
    </location>
</feature>
<protein>
    <submittedName>
        <fullName evidence="6">AMP-dependent synthetase</fullName>
    </submittedName>
</protein>
<feature type="domain" description="AMP-dependent synthetase/ligase" evidence="4">
    <location>
        <begin position="36"/>
        <end position="422"/>
    </location>
</feature>
<keyword evidence="3" id="KW-0472">Membrane</keyword>
<keyword evidence="7" id="KW-1185">Reference proteome</keyword>
<dbReference type="EMBL" id="LANI01000021">
    <property type="protein sequence ID" value="KKJ76155.1"/>
    <property type="molecule type" value="Genomic_DNA"/>
</dbReference>
<dbReference type="PROSITE" id="PS00455">
    <property type="entry name" value="AMP_BINDING"/>
    <property type="match status" value="1"/>
</dbReference>
<dbReference type="Pfam" id="PF00501">
    <property type="entry name" value="AMP-binding"/>
    <property type="match status" value="1"/>
</dbReference>
<name>A0A0M2R819_9PROT</name>
<reference evidence="6 7" key="1">
    <citation type="submission" date="2015-03" db="EMBL/GenBank/DDBJ databases">
        <title>Genome sequence of Kiloniella sp. P1-1, isolated from the gut microflora of Pacific white shrimp, Penaeus vannamei.</title>
        <authorList>
            <person name="Shao Z."/>
            <person name="Wang L."/>
            <person name="Li X."/>
        </authorList>
    </citation>
    <scope>NUCLEOTIDE SEQUENCE [LARGE SCALE GENOMIC DNA]</scope>
    <source>
        <strain evidence="6 7">P1-1</strain>
    </source>
</reference>
<dbReference type="Gene3D" id="3.30.300.30">
    <property type="match status" value="1"/>
</dbReference>
<evidence type="ECO:0000256" key="1">
    <source>
        <dbReference type="ARBA" id="ARBA00006432"/>
    </source>
</evidence>
<dbReference type="GO" id="GO:0016405">
    <property type="term" value="F:CoA-ligase activity"/>
    <property type="evidence" value="ECO:0007669"/>
    <property type="project" value="TreeGrafter"/>
</dbReference>
<dbReference type="Proteomes" id="UP000034491">
    <property type="component" value="Unassembled WGS sequence"/>
</dbReference>
<dbReference type="SUPFAM" id="SSF56801">
    <property type="entry name" value="Acetyl-CoA synthetase-like"/>
    <property type="match status" value="1"/>
</dbReference>
<keyword evidence="3" id="KW-0812">Transmembrane</keyword>
<dbReference type="Pfam" id="PF13193">
    <property type="entry name" value="AMP-binding_C"/>
    <property type="match status" value="1"/>
</dbReference>
<dbReference type="PATRIC" id="fig|1549748.8.peg.1601"/>
<evidence type="ECO:0000313" key="7">
    <source>
        <dbReference type="Proteomes" id="UP000034491"/>
    </source>
</evidence>
<dbReference type="RefSeq" id="WP_046508449.1">
    <property type="nucleotide sequence ID" value="NZ_LANI01000021.1"/>
</dbReference>
<dbReference type="PANTHER" id="PTHR24096">
    <property type="entry name" value="LONG-CHAIN-FATTY-ACID--COA LIGASE"/>
    <property type="match status" value="1"/>
</dbReference>
<keyword evidence="3" id="KW-1133">Transmembrane helix</keyword>
<accession>A0A0M2R819</accession>
<dbReference type="CDD" id="cd05936">
    <property type="entry name" value="FC-FACS_FadD_like"/>
    <property type="match status" value="1"/>
</dbReference>
<gene>
    <name evidence="6" type="ORF">WH95_14290</name>
</gene>
<feature type="domain" description="AMP-binding enzyme C-terminal" evidence="5">
    <location>
        <begin position="473"/>
        <end position="547"/>
    </location>
</feature>
<proteinExistence type="inferred from homology"/>
<dbReference type="FunFam" id="3.40.50.12780:FF:000003">
    <property type="entry name" value="Long-chain-fatty-acid--CoA ligase FadD"/>
    <property type="match status" value="1"/>
</dbReference>
<evidence type="ECO:0000256" key="3">
    <source>
        <dbReference type="SAM" id="Phobius"/>
    </source>
</evidence>
<keyword evidence="2" id="KW-0436">Ligase</keyword>
<sequence>MSEQVKKASHTGTYPEASLLRDDAVRPDNQSLYQNLEQVAARFPDRTCVEFLGRSYSYADIYEQVQLVAAGLQRQGVNKGDCVVLFLPNCPYFVVCYYAILKIGAIVVNSNPLYAPEELEHQLKDCGAKLLITLDVKELCEKVEKQFFETPLEKVVICRLAQAMPVIKGTLFSLLQFHKISHPSGPEFIEFTDLSESKEGAYAVDVSRKDTAVLQYTGGTTGKPKGAILSHGNVLANTTQVVAWFSDAVPGEERILGVLPMFHVFAMTTVLNMGIALGAEIILLPRFQLGQMLKTIDRLKPTIMMGVPTLYGAVNNSPVVGRYDLSSIKYCISGGAPLPLDTKKQFEAITGCVLVEGYGLSEASPVCACNPVGGKNKEGAIGLPLPETHFEIRDIEAPHALLDIGEKGELCVTGPQVMSGYWHNEEATGRAIREGRLHTGDVGYMDDEGYVFLLDRLKDLIICNGYNVYPRNIEEAINRHPAVEEVTVIGVAEVEHGEIPKAFIKLRTDKKLAEDELLEFLEEYLSPIEMPREIEFRSELPKTMIGKLSKKELREETSST</sequence>
<dbReference type="STRING" id="1549748.WH95_14290"/>
<comment type="caution">
    <text evidence="6">The sequence shown here is derived from an EMBL/GenBank/DDBJ whole genome shotgun (WGS) entry which is preliminary data.</text>
</comment>
<evidence type="ECO:0000313" key="6">
    <source>
        <dbReference type="EMBL" id="KKJ76155.1"/>
    </source>
</evidence>
<dbReference type="AlphaFoldDB" id="A0A0M2R819"/>
<evidence type="ECO:0000259" key="4">
    <source>
        <dbReference type="Pfam" id="PF00501"/>
    </source>
</evidence>
<comment type="similarity">
    <text evidence="1">Belongs to the ATP-dependent AMP-binding enzyme family.</text>
</comment>